<dbReference type="GO" id="GO:0006355">
    <property type="term" value="P:regulation of DNA-templated transcription"/>
    <property type="evidence" value="ECO:0007669"/>
    <property type="project" value="InterPro"/>
</dbReference>
<sequence length="239" mass="26577">MVDKDLNIGEAAKYLSVSIDTLRRWDKIGKLPAKRSGGGHRYYSLAGLGLFKKDTFALATDWILGPVREPESEFYCPTSTEFKGRLPRLQSALGELPDLKEYFPLIVAIVGEIGNNSFDHNLGNWPDVSGIFFSYDVNKRQIALADRGQGILRTLKRVRPGIKNDEDALRIAFTEVISGRAPEARGNGLKFVLEVVLSRSIELDFYSGDAKVSVGNGAKRLEINKTDLYYSGCLALIRF</sequence>
<dbReference type="PROSITE" id="PS50937">
    <property type="entry name" value="HTH_MERR_2"/>
    <property type="match status" value="1"/>
</dbReference>
<evidence type="ECO:0000259" key="1">
    <source>
        <dbReference type="PROSITE" id="PS50937"/>
    </source>
</evidence>
<dbReference type="SUPFAM" id="SSF46955">
    <property type="entry name" value="Putative DNA-binding domain"/>
    <property type="match status" value="1"/>
</dbReference>
<feature type="domain" description="HTH merR-type" evidence="1">
    <location>
        <begin position="5"/>
        <end position="44"/>
    </location>
</feature>
<gene>
    <name evidence="2" type="ORF">A2797_01330</name>
</gene>
<dbReference type="Gene3D" id="1.10.1660.10">
    <property type="match status" value="1"/>
</dbReference>
<dbReference type="InterPro" id="IPR000551">
    <property type="entry name" value="MerR-type_HTH_dom"/>
</dbReference>
<comment type="caution">
    <text evidence="2">The sequence shown here is derived from an EMBL/GenBank/DDBJ whole genome shotgun (WGS) entry which is preliminary data.</text>
</comment>
<accession>A0A1F4VFY4</accession>
<dbReference type="STRING" id="1802619.A2797_01330"/>
<protein>
    <recommendedName>
        <fullName evidence="1">HTH merR-type domain-containing protein</fullName>
    </recommendedName>
</protein>
<dbReference type="AlphaFoldDB" id="A0A1F4VFY4"/>
<proteinExistence type="predicted"/>
<dbReference type="GO" id="GO:0003677">
    <property type="term" value="F:DNA binding"/>
    <property type="evidence" value="ECO:0007669"/>
    <property type="project" value="InterPro"/>
</dbReference>
<dbReference type="Pfam" id="PF00376">
    <property type="entry name" value="MerR"/>
    <property type="match status" value="1"/>
</dbReference>
<dbReference type="InterPro" id="IPR009061">
    <property type="entry name" value="DNA-bd_dom_put_sf"/>
</dbReference>
<dbReference type="EMBL" id="MEVC01000005">
    <property type="protein sequence ID" value="OGC55995.1"/>
    <property type="molecule type" value="Genomic_DNA"/>
</dbReference>
<dbReference type="CDD" id="cd04762">
    <property type="entry name" value="HTH_MerR-trunc"/>
    <property type="match status" value="1"/>
</dbReference>
<evidence type="ECO:0000313" key="3">
    <source>
        <dbReference type="Proteomes" id="UP000179005"/>
    </source>
</evidence>
<organism evidence="2 3">
    <name type="scientific">candidate division WWE3 bacterium RIFCSPHIGHO2_01_FULL_48_15</name>
    <dbReference type="NCBI Taxonomy" id="1802619"/>
    <lineage>
        <taxon>Bacteria</taxon>
        <taxon>Katanobacteria</taxon>
    </lineage>
</organism>
<evidence type="ECO:0000313" key="2">
    <source>
        <dbReference type="EMBL" id="OGC55995.1"/>
    </source>
</evidence>
<name>A0A1F4VFY4_UNCKA</name>
<dbReference type="Proteomes" id="UP000179005">
    <property type="component" value="Unassembled WGS sequence"/>
</dbReference>
<reference evidence="2 3" key="1">
    <citation type="journal article" date="2016" name="Nat. Commun.">
        <title>Thousands of microbial genomes shed light on interconnected biogeochemical processes in an aquifer system.</title>
        <authorList>
            <person name="Anantharaman K."/>
            <person name="Brown C.T."/>
            <person name="Hug L.A."/>
            <person name="Sharon I."/>
            <person name="Castelle C.J."/>
            <person name="Probst A.J."/>
            <person name="Thomas B.C."/>
            <person name="Singh A."/>
            <person name="Wilkins M.J."/>
            <person name="Karaoz U."/>
            <person name="Brodie E.L."/>
            <person name="Williams K.H."/>
            <person name="Hubbard S.S."/>
            <person name="Banfield J.F."/>
        </authorList>
    </citation>
    <scope>NUCLEOTIDE SEQUENCE [LARGE SCALE GENOMIC DNA]</scope>
</reference>